<accession>X0WE69</accession>
<name>X0WE69_9ZZZZ</name>
<organism evidence="1">
    <name type="scientific">marine sediment metagenome</name>
    <dbReference type="NCBI Taxonomy" id="412755"/>
    <lineage>
        <taxon>unclassified sequences</taxon>
        <taxon>metagenomes</taxon>
        <taxon>ecological metagenomes</taxon>
    </lineage>
</organism>
<feature type="non-terminal residue" evidence="1">
    <location>
        <position position="36"/>
    </location>
</feature>
<evidence type="ECO:0000313" key="1">
    <source>
        <dbReference type="EMBL" id="GAG29299.1"/>
    </source>
</evidence>
<sequence length="36" mass="3723">MVKPRPGAGKGVLVVCVAPDGWLSVTGGEFGRLGRR</sequence>
<dbReference type="EMBL" id="BARS01047727">
    <property type="protein sequence ID" value="GAG29299.1"/>
    <property type="molecule type" value="Genomic_DNA"/>
</dbReference>
<dbReference type="AlphaFoldDB" id="X0WE69"/>
<comment type="caution">
    <text evidence="1">The sequence shown here is derived from an EMBL/GenBank/DDBJ whole genome shotgun (WGS) entry which is preliminary data.</text>
</comment>
<proteinExistence type="predicted"/>
<reference evidence="1" key="1">
    <citation type="journal article" date="2014" name="Front. Microbiol.">
        <title>High frequency of phylogenetically diverse reductive dehalogenase-homologous genes in deep subseafloor sedimentary metagenomes.</title>
        <authorList>
            <person name="Kawai M."/>
            <person name="Futagami T."/>
            <person name="Toyoda A."/>
            <person name="Takaki Y."/>
            <person name="Nishi S."/>
            <person name="Hori S."/>
            <person name="Arai W."/>
            <person name="Tsubouchi T."/>
            <person name="Morono Y."/>
            <person name="Uchiyama I."/>
            <person name="Ito T."/>
            <person name="Fujiyama A."/>
            <person name="Inagaki F."/>
            <person name="Takami H."/>
        </authorList>
    </citation>
    <scope>NUCLEOTIDE SEQUENCE</scope>
    <source>
        <strain evidence="1">Expedition CK06-06</strain>
    </source>
</reference>
<gene>
    <name evidence="1" type="ORF">S01H1_71653</name>
</gene>
<protein>
    <submittedName>
        <fullName evidence="1">Uncharacterized protein</fullName>
    </submittedName>
</protein>